<sequence length="106" mass="12025">MTQQNAHLVVLHLSLFNCNRINTLQVAWDSLTTAIPLHSFSMYAAEAYLLNEATDLTKETIHHLTSDIHYLECQIQSFLADIFYVIGPLFPSEVLSHLLRRPACAI</sequence>
<evidence type="ECO:0000313" key="2">
    <source>
        <dbReference type="Proteomes" id="UP001642483"/>
    </source>
</evidence>
<accession>A0ABP0F3G2</accession>
<comment type="caution">
    <text evidence="1">The sequence shown here is derived from an EMBL/GenBank/DDBJ whole genome shotgun (WGS) entry which is preliminary data.</text>
</comment>
<proteinExistence type="predicted"/>
<reference evidence="1 2" key="1">
    <citation type="submission" date="2024-02" db="EMBL/GenBank/DDBJ databases">
        <authorList>
            <person name="Daric V."/>
            <person name="Darras S."/>
        </authorList>
    </citation>
    <scope>NUCLEOTIDE SEQUENCE [LARGE SCALE GENOMIC DNA]</scope>
</reference>
<gene>
    <name evidence="1" type="ORF">CVLEPA_LOCUS2767</name>
</gene>
<evidence type="ECO:0000313" key="1">
    <source>
        <dbReference type="EMBL" id="CAK8672975.1"/>
    </source>
</evidence>
<dbReference type="Proteomes" id="UP001642483">
    <property type="component" value="Unassembled WGS sequence"/>
</dbReference>
<name>A0ABP0F3G2_CLALP</name>
<keyword evidence="2" id="KW-1185">Reference proteome</keyword>
<organism evidence="1 2">
    <name type="scientific">Clavelina lepadiformis</name>
    <name type="common">Light-bulb sea squirt</name>
    <name type="synonym">Ascidia lepadiformis</name>
    <dbReference type="NCBI Taxonomy" id="159417"/>
    <lineage>
        <taxon>Eukaryota</taxon>
        <taxon>Metazoa</taxon>
        <taxon>Chordata</taxon>
        <taxon>Tunicata</taxon>
        <taxon>Ascidiacea</taxon>
        <taxon>Aplousobranchia</taxon>
        <taxon>Clavelinidae</taxon>
        <taxon>Clavelina</taxon>
    </lineage>
</organism>
<protein>
    <submittedName>
        <fullName evidence="1">Uncharacterized protein</fullName>
    </submittedName>
</protein>
<dbReference type="EMBL" id="CAWYQH010000002">
    <property type="protein sequence ID" value="CAK8672975.1"/>
    <property type="molecule type" value="Genomic_DNA"/>
</dbReference>